<evidence type="ECO:0000256" key="2">
    <source>
        <dbReference type="SAM" id="SignalP"/>
    </source>
</evidence>
<protein>
    <submittedName>
        <fullName evidence="3">Uncharacterized protein</fullName>
    </submittedName>
</protein>
<keyword evidence="1" id="KW-0812">Transmembrane</keyword>
<sequence>MEDTLYICSVVLLVYITGCEGEFCKKRNPASVFGEDTEICTVGCCGPSGDQYCCISNGLFIGLIVMSFIAVFVILVCIGVCYRKYRQRNFGTDVNRTPYGYHAGMQPTVTYMNNPVGTGVPNSAPPPYTHAPGYQSNSGFTNGPGYTVGPVGSGFAGGPVISHGPGFAGGHVTSHGPDYSHSGVNTSDYDGGFSSKSHNNHSDTHNTDFGGTCGGFSGTSDSHGTSCNTSSDPF</sequence>
<name>A0AAN8JEB6_PATCE</name>
<evidence type="ECO:0000313" key="4">
    <source>
        <dbReference type="Proteomes" id="UP001347796"/>
    </source>
</evidence>
<keyword evidence="4" id="KW-1185">Reference proteome</keyword>
<feature type="transmembrane region" description="Helical" evidence="1">
    <location>
        <begin position="59"/>
        <end position="82"/>
    </location>
</feature>
<feature type="chain" id="PRO_5042916630" evidence="2">
    <location>
        <begin position="22"/>
        <end position="234"/>
    </location>
</feature>
<evidence type="ECO:0000313" key="3">
    <source>
        <dbReference type="EMBL" id="KAK6176551.1"/>
    </source>
</evidence>
<comment type="caution">
    <text evidence="3">The sequence shown here is derived from an EMBL/GenBank/DDBJ whole genome shotgun (WGS) entry which is preliminary data.</text>
</comment>
<dbReference type="AlphaFoldDB" id="A0AAN8JEB6"/>
<dbReference type="Proteomes" id="UP001347796">
    <property type="component" value="Unassembled WGS sequence"/>
</dbReference>
<feature type="signal peptide" evidence="2">
    <location>
        <begin position="1"/>
        <end position="21"/>
    </location>
</feature>
<gene>
    <name evidence="3" type="ORF">SNE40_014814</name>
</gene>
<proteinExistence type="predicted"/>
<reference evidence="3 4" key="1">
    <citation type="submission" date="2024-01" db="EMBL/GenBank/DDBJ databases">
        <title>The genome of the rayed Mediterranean limpet Patella caerulea (Linnaeus, 1758).</title>
        <authorList>
            <person name="Anh-Thu Weber A."/>
            <person name="Halstead-Nussloch G."/>
        </authorList>
    </citation>
    <scope>NUCLEOTIDE SEQUENCE [LARGE SCALE GENOMIC DNA]</scope>
    <source>
        <strain evidence="3">AATW-2023a</strain>
        <tissue evidence="3">Whole specimen</tissue>
    </source>
</reference>
<keyword evidence="1" id="KW-1133">Transmembrane helix</keyword>
<keyword evidence="2" id="KW-0732">Signal</keyword>
<dbReference type="EMBL" id="JAZGQO010000010">
    <property type="protein sequence ID" value="KAK6176551.1"/>
    <property type="molecule type" value="Genomic_DNA"/>
</dbReference>
<organism evidence="3 4">
    <name type="scientific">Patella caerulea</name>
    <name type="common">Rayed Mediterranean limpet</name>
    <dbReference type="NCBI Taxonomy" id="87958"/>
    <lineage>
        <taxon>Eukaryota</taxon>
        <taxon>Metazoa</taxon>
        <taxon>Spiralia</taxon>
        <taxon>Lophotrochozoa</taxon>
        <taxon>Mollusca</taxon>
        <taxon>Gastropoda</taxon>
        <taxon>Patellogastropoda</taxon>
        <taxon>Patelloidea</taxon>
        <taxon>Patellidae</taxon>
        <taxon>Patella</taxon>
    </lineage>
</organism>
<accession>A0AAN8JEB6</accession>
<evidence type="ECO:0000256" key="1">
    <source>
        <dbReference type="SAM" id="Phobius"/>
    </source>
</evidence>
<keyword evidence="1" id="KW-0472">Membrane</keyword>